<accession>A0A8H7RK80</accession>
<dbReference type="Gene3D" id="2.30.30.1150">
    <property type="match status" value="1"/>
</dbReference>
<dbReference type="InterPro" id="IPR015947">
    <property type="entry name" value="PUA-like_sf"/>
</dbReference>
<dbReference type="PANTHER" id="PTHR14140">
    <property type="entry name" value="E3 UBIQUITIN-PROTEIN LIGASE UHRF-RELATED"/>
    <property type="match status" value="1"/>
</dbReference>
<dbReference type="InterPro" id="IPR011011">
    <property type="entry name" value="Znf_FYVE_PHD"/>
</dbReference>
<evidence type="ECO:0000259" key="14">
    <source>
        <dbReference type="PROSITE" id="PS51015"/>
    </source>
</evidence>
<organism evidence="15 16">
    <name type="scientific">Mucor plumbeus</name>
    <dbReference type="NCBI Taxonomy" id="97098"/>
    <lineage>
        <taxon>Eukaryota</taxon>
        <taxon>Fungi</taxon>
        <taxon>Fungi incertae sedis</taxon>
        <taxon>Mucoromycota</taxon>
        <taxon>Mucoromycotina</taxon>
        <taxon>Mucoromycetes</taxon>
        <taxon>Mucorales</taxon>
        <taxon>Mucorineae</taxon>
        <taxon>Mucoraceae</taxon>
        <taxon>Mucor</taxon>
    </lineage>
</organism>
<name>A0A8H7RK80_9FUNG</name>
<keyword evidence="16" id="KW-1185">Reference proteome</keyword>
<evidence type="ECO:0000256" key="1">
    <source>
        <dbReference type="ARBA" id="ARBA00000900"/>
    </source>
</evidence>
<dbReference type="UniPathway" id="UPA00143"/>
<keyword evidence="9 11" id="KW-0539">Nucleus</keyword>
<evidence type="ECO:0000256" key="7">
    <source>
        <dbReference type="ARBA" id="ARBA00022786"/>
    </source>
</evidence>
<keyword evidence="6 10" id="KW-0863">Zinc-finger</keyword>
<dbReference type="SUPFAM" id="SSF57850">
    <property type="entry name" value="RING/U-box"/>
    <property type="match status" value="1"/>
</dbReference>
<gene>
    <name evidence="15" type="ORF">INT46_008001</name>
</gene>
<dbReference type="Gene3D" id="3.30.40.10">
    <property type="entry name" value="Zinc/RING finger domain, C3HC4 (zinc finger)"/>
    <property type="match status" value="1"/>
</dbReference>
<evidence type="ECO:0000313" key="16">
    <source>
        <dbReference type="Proteomes" id="UP000650833"/>
    </source>
</evidence>
<dbReference type="GO" id="GO:0016567">
    <property type="term" value="P:protein ubiquitination"/>
    <property type="evidence" value="ECO:0007669"/>
    <property type="project" value="UniProtKB-UniPathway"/>
</dbReference>
<dbReference type="EMBL" id="JAEPRC010000050">
    <property type="protein sequence ID" value="KAG2212464.1"/>
    <property type="molecule type" value="Genomic_DNA"/>
</dbReference>
<evidence type="ECO:0000256" key="10">
    <source>
        <dbReference type="PROSITE-ProRule" id="PRU00146"/>
    </source>
</evidence>
<evidence type="ECO:0000256" key="5">
    <source>
        <dbReference type="ARBA" id="ARBA00022723"/>
    </source>
</evidence>
<dbReference type="OrthoDB" id="2270193at2759"/>
<dbReference type="SUPFAM" id="SSF57903">
    <property type="entry name" value="FYVE/PHD zinc finger"/>
    <property type="match status" value="1"/>
</dbReference>
<dbReference type="Pfam" id="PF02182">
    <property type="entry name" value="SAD_SRA"/>
    <property type="match status" value="1"/>
</dbReference>
<keyword evidence="7" id="KW-0833">Ubl conjugation pathway</keyword>
<evidence type="ECO:0000259" key="13">
    <source>
        <dbReference type="PROSITE" id="PS50016"/>
    </source>
</evidence>
<dbReference type="InterPro" id="IPR019787">
    <property type="entry name" value="Znf_PHD-finger"/>
</dbReference>
<dbReference type="AlphaFoldDB" id="A0A8H7RK80"/>
<dbReference type="PANTHER" id="PTHR14140:SF45">
    <property type="entry name" value="RING-TYPE E3 UBIQUITIN TRANSFERASE"/>
    <property type="match status" value="1"/>
</dbReference>
<dbReference type="SMART" id="SM00249">
    <property type="entry name" value="PHD"/>
    <property type="match status" value="1"/>
</dbReference>
<keyword evidence="8" id="KW-0862">Zinc</keyword>
<evidence type="ECO:0000256" key="12">
    <source>
        <dbReference type="SAM" id="MobiDB-lite"/>
    </source>
</evidence>
<comment type="caution">
    <text evidence="15">The sequence shown here is derived from an EMBL/GenBank/DDBJ whole genome shotgun (WGS) entry which is preliminary data.</text>
</comment>
<feature type="region of interest" description="Disordered" evidence="12">
    <location>
        <begin position="580"/>
        <end position="630"/>
    </location>
</feature>
<evidence type="ECO:0000256" key="11">
    <source>
        <dbReference type="PROSITE-ProRule" id="PRU00358"/>
    </source>
</evidence>
<dbReference type="InterPro" id="IPR003105">
    <property type="entry name" value="SRA_YDG"/>
</dbReference>
<feature type="compositionally biased region" description="Basic residues" evidence="12">
    <location>
        <begin position="580"/>
        <end position="624"/>
    </location>
</feature>
<keyword evidence="4" id="KW-0808">Transferase</keyword>
<comment type="catalytic activity">
    <reaction evidence="1">
        <text>S-ubiquitinyl-[E2 ubiquitin-conjugating enzyme]-L-cysteine + [acceptor protein]-L-lysine = [E2 ubiquitin-conjugating enzyme]-L-cysteine + N(6)-ubiquitinyl-[acceptor protein]-L-lysine.</text>
        <dbReference type="EC" id="2.3.2.27"/>
    </reaction>
</comment>
<dbReference type="Proteomes" id="UP000650833">
    <property type="component" value="Unassembled WGS sequence"/>
</dbReference>
<dbReference type="GO" id="GO:0008270">
    <property type="term" value="F:zinc ion binding"/>
    <property type="evidence" value="ECO:0007669"/>
    <property type="project" value="UniProtKB-KW"/>
</dbReference>
<dbReference type="SUPFAM" id="SSF88697">
    <property type="entry name" value="PUA domain-like"/>
    <property type="match status" value="1"/>
</dbReference>
<reference evidence="15" key="1">
    <citation type="submission" date="2020-12" db="EMBL/GenBank/DDBJ databases">
        <title>Metabolic potential, ecology and presence of endohyphal bacteria is reflected in genomic diversity of Mucoromycotina.</title>
        <authorList>
            <person name="Muszewska A."/>
            <person name="Okrasinska A."/>
            <person name="Steczkiewicz K."/>
            <person name="Drgas O."/>
            <person name="Orlowska M."/>
            <person name="Perlinska-Lenart U."/>
            <person name="Aleksandrzak-Piekarczyk T."/>
            <person name="Szatraj K."/>
            <person name="Zielenkiewicz U."/>
            <person name="Pilsyk S."/>
            <person name="Malc E."/>
            <person name="Mieczkowski P."/>
            <person name="Kruszewska J.S."/>
            <person name="Biernat P."/>
            <person name="Pawlowska J."/>
        </authorList>
    </citation>
    <scope>NUCLEOTIDE SEQUENCE</scope>
    <source>
        <strain evidence="15">CBS 226.32</strain>
    </source>
</reference>
<dbReference type="Gene3D" id="2.30.280.10">
    <property type="entry name" value="SRA-YDG"/>
    <property type="match status" value="1"/>
</dbReference>
<dbReference type="InterPro" id="IPR029071">
    <property type="entry name" value="Ubiquitin-like_domsf"/>
</dbReference>
<dbReference type="GO" id="GO:0005634">
    <property type="term" value="C:nucleus"/>
    <property type="evidence" value="ECO:0007669"/>
    <property type="project" value="UniProtKB-SubCell"/>
</dbReference>
<comment type="pathway">
    <text evidence="2">Protein modification; protein ubiquitination.</text>
</comment>
<sequence length="666" mass="75894">MKIQILVPSQNQKSFSIEVAKDETVSTFRKLIIKTLEIPRDASFSLIALGKISFNKTKMLDDCLDGTPARLFSTYRVRDKSCVFVHLYTAAKKRKREYQRIVIFAGKKRPKTSTIENMNTITMPFDNFVCPTCTNDTRQETCPDCGCVKCLLKTGDPLICDQCNGYWHTDCAGLTAPPKTQYWYCPECYNGDHEKIIGKNEQLKTSNSKSITIREQECAVVPHHHIGKIPGVYVGQSWASKSLSAEWGVHRTPAKSIFANGTVGALSIILAHGIIEDRDDGYEFIYSGFGGRSKQEGIYCNSQLPSQELLRHNLYLAITCNAPVDAKKGGRAINWRNSQPIRVCRASTLKSTHPQFAPTEGFRYDGEYKIVKYWPYTEPTTGNVIWKFLFRRDDPEMPPWSSNGKRVASKKGLRLINPKEEDTQKLKRYTTTAEVNKAIEKDVHNKRLWDQISEMEFWSEFEFLQYIFDEAFACSSNACSKPIKDPITTPCGHICCMRCLLKSKLNQCFTCRTDISAESIQVNIKLVRVLRLINPAYGKIETPHKLPSKGVKKQLKQKPQRAKKIRIVIESLKNPIKICKQTRKRSPSKAHKQTKKHLPIKARKQTKKHLPSKAHKHTNVRKPNKTNTANQVHMPRKTLKPIVVIKLNKKRSLNKAAKPRKARTGL</sequence>
<dbReference type="InterPro" id="IPR013083">
    <property type="entry name" value="Znf_RING/FYVE/PHD"/>
</dbReference>
<dbReference type="PROSITE" id="PS50016">
    <property type="entry name" value="ZF_PHD_2"/>
    <property type="match status" value="1"/>
</dbReference>
<dbReference type="InterPro" id="IPR019786">
    <property type="entry name" value="Zinc_finger_PHD-type_CS"/>
</dbReference>
<keyword evidence="5" id="KW-0479">Metal-binding</keyword>
<evidence type="ECO:0000256" key="9">
    <source>
        <dbReference type="ARBA" id="ARBA00023242"/>
    </source>
</evidence>
<evidence type="ECO:0000256" key="8">
    <source>
        <dbReference type="ARBA" id="ARBA00022833"/>
    </source>
</evidence>
<evidence type="ECO:0000256" key="2">
    <source>
        <dbReference type="ARBA" id="ARBA00004906"/>
    </source>
</evidence>
<dbReference type="PROSITE" id="PS51015">
    <property type="entry name" value="YDG"/>
    <property type="match status" value="1"/>
</dbReference>
<proteinExistence type="predicted"/>
<evidence type="ECO:0000256" key="6">
    <source>
        <dbReference type="ARBA" id="ARBA00022771"/>
    </source>
</evidence>
<dbReference type="GO" id="GO:0044027">
    <property type="term" value="P:negative regulation of gene expression via chromosomal CpG island methylation"/>
    <property type="evidence" value="ECO:0007669"/>
    <property type="project" value="TreeGrafter"/>
</dbReference>
<evidence type="ECO:0000256" key="3">
    <source>
        <dbReference type="ARBA" id="ARBA00012483"/>
    </source>
</evidence>
<dbReference type="PROSITE" id="PS01359">
    <property type="entry name" value="ZF_PHD_1"/>
    <property type="match status" value="1"/>
</dbReference>
<dbReference type="InterPro" id="IPR001965">
    <property type="entry name" value="Znf_PHD"/>
</dbReference>
<feature type="domain" description="YDG" evidence="14">
    <location>
        <begin position="227"/>
        <end position="392"/>
    </location>
</feature>
<dbReference type="SMART" id="SM00466">
    <property type="entry name" value="SRA"/>
    <property type="match status" value="1"/>
</dbReference>
<dbReference type="GO" id="GO:0061630">
    <property type="term" value="F:ubiquitin protein ligase activity"/>
    <property type="evidence" value="ECO:0007669"/>
    <property type="project" value="UniProtKB-EC"/>
</dbReference>
<dbReference type="EC" id="2.3.2.27" evidence="3"/>
<evidence type="ECO:0000256" key="4">
    <source>
        <dbReference type="ARBA" id="ARBA00022679"/>
    </source>
</evidence>
<evidence type="ECO:0000313" key="15">
    <source>
        <dbReference type="EMBL" id="KAG2212464.1"/>
    </source>
</evidence>
<dbReference type="SUPFAM" id="SSF54236">
    <property type="entry name" value="Ubiquitin-like"/>
    <property type="match status" value="1"/>
</dbReference>
<feature type="domain" description="PHD-type" evidence="13">
    <location>
        <begin position="127"/>
        <end position="191"/>
    </location>
</feature>
<dbReference type="InterPro" id="IPR045134">
    <property type="entry name" value="UHRF1/2-like"/>
</dbReference>
<dbReference type="InterPro" id="IPR036987">
    <property type="entry name" value="SRA-YDG_sf"/>
</dbReference>
<protein>
    <recommendedName>
        <fullName evidence="3">RING-type E3 ubiquitin transferase</fullName>
        <ecNumber evidence="3">2.3.2.27</ecNumber>
    </recommendedName>
</protein>
<comment type="subcellular location">
    <subcellularLocation>
        <location evidence="11">Nucleus</location>
    </subcellularLocation>
</comment>